<dbReference type="PANTHER" id="PTHR47036">
    <property type="entry name" value="COBALT-FACTOR III C(17)-METHYLTRANSFERASE-RELATED"/>
    <property type="match status" value="1"/>
</dbReference>
<dbReference type="SUPFAM" id="SSF53790">
    <property type="entry name" value="Tetrapyrrole methylase"/>
    <property type="match status" value="2"/>
</dbReference>
<evidence type="ECO:0000256" key="3">
    <source>
        <dbReference type="ARBA" id="ARBA00022573"/>
    </source>
</evidence>
<dbReference type="InterPro" id="IPR006363">
    <property type="entry name" value="Cbl_synth_CobJ/CibH_dom"/>
</dbReference>
<dbReference type="InterPro" id="IPR012382">
    <property type="entry name" value="CobI/CbiL"/>
</dbReference>
<name>A0A7Y6IAS1_9ACTN</name>
<comment type="similarity">
    <text evidence="2">Belongs to the precorrin methyltransferase family.</text>
</comment>
<dbReference type="CDD" id="cd11645">
    <property type="entry name" value="Precorrin_2_C20_MT"/>
    <property type="match status" value="1"/>
</dbReference>
<dbReference type="GO" id="GO:0009236">
    <property type="term" value="P:cobalamin biosynthetic process"/>
    <property type="evidence" value="ECO:0007669"/>
    <property type="project" value="UniProtKB-UniPathway"/>
</dbReference>
<comment type="pathway">
    <text evidence="1">Cofactor biosynthesis; adenosylcobalamin biosynthesis.</text>
</comment>
<dbReference type="PANTHER" id="PTHR47036:SF1">
    <property type="entry name" value="COBALT-FACTOR III C(17)-METHYLTRANSFERASE-RELATED"/>
    <property type="match status" value="1"/>
</dbReference>
<dbReference type="GO" id="GO:0030788">
    <property type="term" value="F:precorrin-2 C20-methyltransferase activity"/>
    <property type="evidence" value="ECO:0007669"/>
    <property type="project" value="UniProtKB-EC"/>
</dbReference>
<dbReference type="Gene3D" id="3.30.950.10">
    <property type="entry name" value="Methyltransferase, Cobalt-precorrin-4 Transmethylase, Domain 2"/>
    <property type="match status" value="2"/>
</dbReference>
<dbReference type="InterPro" id="IPR006364">
    <property type="entry name" value="CobI/CbiL/CobIJ_dom"/>
</dbReference>
<keyword evidence="3" id="KW-0169">Cobalamin biosynthesis</keyword>
<organism evidence="8 9">
    <name type="scientific">Nonomuraea montanisoli</name>
    <dbReference type="NCBI Taxonomy" id="2741721"/>
    <lineage>
        <taxon>Bacteria</taxon>
        <taxon>Bacillati</taxon>
        <taxon>Actinomycetota</taxon>
        <taxon>Actinomycetes</taxon>
        <taxon>Streptosporangiales</taxon>
        <taxon>Streptosporangiaceae</taxon>
        <taxon>Nonomuraea</taxon>
    </lineage>
</organism>
<dbReference type="InterPro" id="IPR035996">
    <property type="entry name" value="4pyrrol_Methylase_sf"/>
</dbReference>
<dbReference type="NCBIfam" id="NF004647">
    <property type="entry name" value="PRK05990.1"/>
    <property type="match status" value="1"/>
</dbReference>
<keyword evidence="6" id="KW-0949">S-adenosyl-L-methionine</keyword>
<evidence type="ECO:0000313" key="8">
    <source>
        <dbReference type="EMBL" id="NUW34691.1"/>
    </source>
</evidence>
<dbReference type="Proteomes" id="UP000586042">
    <property type="component" value="Unassembled WGS sequence"/>
</dbReference>
<dbReference type="InterPro" id="IPR000878">
    <property type="entry name" value="4pyrrol_Mease"/>
</dbReference>
<proteinExistence type="inferred from homology"/>
<sequence length="492" mass="52411">MTGRLYGVGLGPGDPELVTVKTARLIGEADVIAYHAARHGRSIARSIALPYMREGQVEELLLYPLTTETTDHPGGYQGALDDFYADCAERLAAHLDAGRTVVVLAEGDPLFYGSYMHLHKRLAHRYPTEVVPGVTSVSAASAVLGRPLVERDEVLTVLPGTLPAGVLADRLRGTDSAAVLKLGRTFGKVRDALAEAGRLDDAWYVERATMGAERVAPLKDVDPDGVPYFSLALLASPAERTFVPEPPVTEGPGEVAVVGLGPAGRPWLTPEAQEALAAATDLVGYGPYVDRVAPNPRQHRHRTDNRVEAERARHALELAREGARVAVVSSGDPGVFAMASAVLEAAADFPDVPVRIVPGLTAAQAVASRVGAPLGHDYCVLSLSDLLKPWEVVAGRLAAAARADLVLALYNPASRSRTWQVAAARDLLLEHRDAATPVVIGRDVGGEQESVTVTTLGELDPARVDMRCLLIVGSSTTRVTERGVVYTPRRYP</sequence>
<dbReference type="InterPro" id="IPR014777">
    <property type="entry name" value="4pyrrole_Mease_sub1"/>
</dbReference>
<keyword evidence="9" id="KW-1185">Reference proteome</keyword>
<dbReference type="NCBIfam" id="TIGR01466">
    <property type="entry name" value="cobJ_cbiH"/>
    <property type="match status" value="1"/>
</dbReference>
<evidence type="ECO:0000313" key="9">
    <source>
        <dbReference type="Proteomes" id="UP000586042"/>
    </source>
</evidence>
<dbReference type="UniPathway" id="UPA00148"/>
<accession>A0A7Y6IAS1</accession>
<dbReference type="CDD" id="cd11646">
    <property type="entry name" value="Precorrin_3B_C17_MT"/>
    <property type="match status" value="1"/>
</dbReference>
<gene>
    <name evidence="8" type="ORF">HTZ77_25125</name>
</gene>
<keyword evidence="4 8" id="KW-0489">Methyltransferase</keyword>
<dbReference type="Pfam" id="PF00590">
    <property type="entry name" value="TP_methylase"/>
    <property type="match status" value="2"/>
</dbReference>
<evidence type="ECO:0000256" key="5">
    <source>
        <dbReference type="ARBA" id="ARBA00022679"/>
    </source>
</evidence>
<dbReference type="Gene3D" id="3.40.1010.10">
    <property type="entry name" value="Cobalt-precorrin-4 Transmethylase, Domain 1"/>
    <property type="match status" value="2"/>
</dbReference>
<dbReference type="InterPro" id="IPR051810">
    <property type="entry name" value="Precorrin_MeTrfase"/>
</dbReference>
<dbReference type="GO" id="GO:0032259">
    <property type="term" value="P:methylation"/>
    <property type="evidence" value="ECO:0007669"/>
    <property type="project" value="UniProtKB-KW"/>
</dbReference>
<evidence type="ECO:0000256" key="2">
    <source>
        <dbReference type="ARBA" id="ARBA00005879"/>
    </source>
</evidence>
<evidence type="ECO:0000256" key="4">
    <source>
        <dbReference type="ARBA" id="ARBA00022603"/>
    </source>
</evidence>
<keyword evidence="5 8" id="KW-0808">Transferase</keyword>
<reference evidence="8 9" key="1">
    <citation type="submission" date="2020-06" db="EMBL/GenBank/DDBJ databases">
        <title>Nonomuraea sp. SMC257, a novel actinomycete isolated from soil.</title>
        <authorList>
            <person name="Chanama M."/>
        </authorList>
    </citation>
    <scope>NUCLEOTIDE SEQUENCE [LARGE SCALE GENOMIC DNA]</scope>
    <source>
        <strain evidence="8 9">SMC257</strain>
    </source>
</reference>
<dbReference type="NCBIfam" id="TIGR01467">
    <property type="entry name" value="cobI_cbiL"/>
    <property type="match status" value="1"/>
</dbReference>
<dbReference type="AlphaFoldDB" id="A0A7Y6IAS1"/>
<feature type="domain" description="Tetrapyrrole methylase" evidence="7">
    <location>
        <begin position="4"/>
        <end position="216"/>
    </location>
</feature>
<evidence type="ECO:0000259" key="7">
    <source>
        <dbReference type="Pfam" id="PF00590"/>
    </source>
</evidence>
<comment type="caution">
    <text evidence="8">The sequence shown here is derived from an EMBL/GenBank/DDBJ whole genome shotgun (WGS) entry which is preliminary data.</text>
</comment>
<evidence type="ECO:0000256" key="1">
    <source>
        <dbReference type="ARBA" id="ARBA00004953"/>
    </source>
</evidence>
<dbReference type="EMBL" id="JABWGN010000009">
    <property type="protein sequence ID" value="NUW34691.1"/>
    <property type="molecule type" value="Genomic_DNA"/>
</dbReference>
<protein>
    <submittedName>
        <fullName evidence="8">Precorrin-2 C(20)-methyltransferase</fullName>
        <ecNumber evidence="8">2.1.1.130</ecNumber>
    </submittedName>
</protein>
<dbReference type="InterPro" id="IPR014776">
    <property type="entry name" value="4pyrrole_Mease_sub2"/>
</dbReference>
<evidence type="ECO:0000256" key="6">
    <source>
        <dbReference type="ARBA" id="ARBA00022691"/>
    </source>
</evidence>
<feature type="domain" description="Tetrapyrrole methylase" evidence="7">
    <location>
        <begin position="255"/>
        <end position="460"/>
    </location>
</feature>
<dbReference type="RefSeq" id="WP_175592115.1">
    <property type="nucleotide sequence ID" value="NZ_JABWGN010000009.1"/>
</dbReference>
<dbReference type="EC" id="2.1.1.130" evidence="8"/>